<dbReference type="InterPro" id="IPR049900">
    <property type="entry name" value="PKS_mFAS_DH"/>
</dbReference>
<evidence type="ECO:0000256" key="6">
    <source>
        <dbReference type="ARBA" id="ARBA00023315"/>
    </source>
</evidence>
<dbReference type="SMART" id="SM00827">
    <property type="entry name" value="PKS_AT"/>
    <property type="match status" value="1"/>
</dbReference>
<dbReference type="Gene3D" id="3.40.47.10">
    <property type="match status" value="1"/>
</dbReference>
<evidence type="ECO:0000256" key="4">
    <source>
        <dbReference type="ARBA" id="ARBA00022857"/>
    </source>
</evidence>
<dbReference type="Pfam" id="PF14765">
    <property type="entry name" value="PS-DH"/>
    <property type="match status" value="1"/>
</dbReference>
<dbReference type="InterPro" id="IPR057326">
    <property type="entry name" value="KR_dom"/>
</dbReference>
<dbReference type="InterPro" id="IPR032821">
    <property type="entry name" value="PKS_assoc"/>
</dbReference>
<keyword evidence="5" id="KW-0511">Multifunctional enzyme</keyword>
<gene>
    <name evidence="11" type="ORF">CGU29_08775</name>
</gene>
<evidence type="ECO:0000256" key="3">
    <source>
        <dbReference type="ARBA" id="ARBA00022679"/>
    </source>
</evidence>
<dbReference type="Pfam" id="PF02801">
    <property type="entry name" value="Ketoacyl-synt_C"/>
    <property type="match status" value="1"/>
</dbReference>
<dbReference type="InterPro" id="IPR014031">
    <property type="entry name" value="Ketoacyl_synth_C"/>
</dbReference>
<keyword evidence="2" id="KW-0597">Phosphoprotein</keyword>
<keyword evidence="6" id="KW-0012">Acyltransferase</keyword>
<dbReference type="GO" id="GO:0031177">
    <property type="term" value="F:phosphopantetheine binding"/>
    <property type="evidence" value="ECO:0007669"/>
    <property type="project" value="InterPro"/>
</dbReference>
<dbReference type="SMART" id="SM00825">
    <property type="entry name" value="PKS_KS"/>
    <property type="match status" value="1"/>
</dbReference>
<dbReference type="PANTHER" id="PTHR43775:SF37">
    <property type="entry name" value="SI:DKEY-61P9.11"/>
    <property type="match status" value="1"/>
</dbReference>
<dbReference type="PROSITE" id="PS01162">
    <property type="entry name" value="QOR_ZETA_CRYSTAL"/>
    <property type="match status" value="1"/>
</dbReference>
<dbReference type="SUPFAM" id="SSF55048">
    <property type="entry name" value="Probable ACP-binding domain of malonyl-CoA ACP transacylase"/>
    <property type="match status" value="1"/>
</dbReference>
<dbReference type="InterPro" id="IPR049551">
    <property type="entry name" value="PKS_DH_C"/>
</dbReference>
<dbReference type="InterPro" id="IPR016035">
    <property type="entry name" value="Acyl_Trfase/lysoPLipase"/>
</dbReference>
<dbReference type="CDD" id="cd08955">
    <property type="entry name" value="KR_2_FAS_SDR_x"/>
    <property type="match status" value="1"/>
</dbReference>
<dbReference type="InterPro" id="IPR001227">
    <property type="entry name" value="Ac_transferase_dom_sf"/>
</dbReference>
<comment type="caution">
    <text evidence="11">The sequence shown here is derived from an EMBL/GenBank/DDBJ whole genome shotgun (WGS) entry which is preliminary data.</text>
</comment>
<feature type="active site" description="Proton donor; for dehydratase activity" evidence="7">
    <location>
        <position position="1089"/>
    </location>
</feature>
<dbReference type="Pfam" id="PF21089">
    <property type="entry name" value="PKS_DH_N"/>
    <property type="match status" value="1"/>
</dbReference>
<dbReference type="InterPro" id="IPR036291">
    <property type="entry name" value="NAD(P)-bd_dom_sf"/>
</dbReference>
<dbReference type="Gene3D" id="3.10.129.110">
    <property type="entry name" value="Polyketide synthase dehydratase"/>
    <property type="match status" value="1"/>
</dbReference>
<dbReference type="InterPro" id="IPR013968">
    <property type="entry name" value="PKS_KR"/>
</dbReference>
<dbReference type="InterPro" id="IPR011032">
    <property type="entry name" value="GroES-like_sf"/>
</dbReference>
<feature type="domain" description="PKS/mFAS DH" evidence="10">
    <location>
        <begin position="879"/>
        <end position="1174"/>
    </location>
</feature>
<dbReference type="Pfam" id="PF00107">
    <property type="entry name" value="ADH_zinc_N"/>
    <property type="match status" value="1"/>
</dbReference>
<dbReference type="GO" id="GO:0004315">
    <property type="term" value="F:3-oxoacyl-[acyl-carrier-protein] synthase activity"/>
    <property type="evidence" value="ECO:0007669"/>
    <property type="project" value="InterPro"/>
</dbReference>
<dbReference type="SMART" id="SM00823">
    <property type="entry name" value="PKS_PP"/>
    <property type="match status" value="1"/>
</dbReference>
<dbReference type="PROSITE" id="PS52019">
    <property type="entry name" value="PKS_MFAS_DH"/>
    <property type="match status" value="1"/>
</dbReference>
<dbReference type="InterPro" id="IPR020807">
    <property type="entry name" value="PKS_DH"/>
</dbReference>
<dbReference type="Pfam" id="PF16197">
    <property type="entry name" value="KAsynt_C_assoc"/>
    <property type="match status" value="1"/>
</dbReference>
<dbReference type="Gene3D" id="3.40.366.10">
    <property type="entry name" value="Malonyl-Coenzyme A Acyl Carrier Protein, domain 2"/>
    <property type="match status" value="1"/>
</dbReference>
<dbReference type="SMART" id="SM00826">
    <property type="entry name" value="PKS_DH"/>
    <property type="match status" value="1"/>
</dbReference>
<dbReference type="SUPFAM" id="SSF51735">
    <property type="entry name" value="NAD(P)-binding Rossmann-fold domains"/>
    <property type="match status" value="3"/>
</dbReference>
<dbReference type="Gene3D" id="3.30.70.3290">
    <property type="match status" value="1"/>
</dbReference>
<dbReference type="SMART" id="SM00829">
    <property type="entry name" value="PKS_ER"/>
    <property type="match status" value="1"/>
</dbReference>
<dbReference type="Proteomes" id="UP000216107">
    <property type="component" value="Unassembled WGS sequence"/>
</dbReference>
<evidence type="ECO:0000256" key="1">
    <source>
        <dbReference type="ARBA" id="ARBA00022450"/>
    </source>
</evidence>
<dbReference type="InterPro" id="IPR016039">
    <property type="entry name" value="Thiolase-like"/>
</dbReference>
<dbReference type="InterPro" id="IPR009081">
    <property type="entry name" value="PP-bd_ACP"/>
</dbReference>
<dbReference type="Pfam" id="PF00109">
    <property type="entry name" value="ketoacyl-synt"/>
    <property type="match status" value="1"/>
</dbReference>
<dbReference type="InterPro" id="IPR050091">
    <property type="entry name" value="PKS_NRPS_Biosynth_Enz"/>
</dbReference>
<dbReference type="SUPFAM" id="SSF52151">
    <property type="entry name" value="FabD/lysophospholipase-like"/>
    <property type="match status" value="1"/>
</dbReference>
<dbReference type="PROSITE" id="PS00606">
    <property type="entry name" value="KS3_1"/>
    <property type="match status" value="1"/>
</dbReference>
<dbReference type="PROSITE" id="PS50075">
    <property type="entry name" value="CARRIER"/>
    <property type="match status" value="1"/>
</dbReference>
<dbReference type="InterPro" id="IPR016036">
    <property type="entry name" value="Malonyl_transacylase_ACP-bd"/>
</dbReference>
<sequence length="2499" mass="271181">MQQEKSVPRRVAIIGSAYRFPSTCSARLWQDLLAGKDLVTKVASERWSKPSFLHPDKTHPGTAYTFAAGSIGDVSGFDAEFFGISPREAAQMDPQQRLLLEMAWEALESAGIPPSSLRGSRCGVFIGLASADYSYRYADDLAAIDASTATGNTASVAANRLSYFFDWHGPSMAIDTACSSSLVAFHQACRAIASGEVPYAITGGISLHLHPYGFIIFSKASMLSPNGRCNTFDADGDGYVRSEGGGLFLLKDYEQAIADGDHILAVVAHSAVNTDGRKSGLTVPNPDAQAALLRSAYTEAGIHPAEIDYLEAHGTGTAVGDPLETSALGVALGSQRPKDSPLPIGSVKSNLGHMETASGVAGLAKALHAIQYRMVPATIGIKTLNPKIRLDEWNLDVITENRPLKSEGRLVIGINSFGFGGANAHVILESHEAKCTPVRGDFRAAQPLVIQGRNEAALRANAAALAESLISGKHTLYDAAWHALFRREAFEQRAVVFAENATDAATRLQRFATEGREPGIYAGTTIPSVKGPAFIYSGNGSQWFGMGKALLEHPVFSEALRQIDQHFEPLAGFSLRSELSREVDIQRLDLTEIAQPCLFAIQVGITEMLRAQGVKPLAVGGHSVGEVAAAWACGALSLADAVHVIYQRSHLQGQTRGQGQMSAVGLNVDAAKELITHIGLRNICIAGINSGKGVTVAGQLDELARLEAQLHTQGCFYKRLPLDYAFHSPAMDGIEHDIHRLLGSLSPQSATTPFYSTVAGGLQEGEILGADYWWQNIRQPVAFAPAIQAMIADGFNEFIEIGPQPVLRSYLNDALKEADRSGRILPTGRRGDDSPARILSTCAEHMIAGGETDWSVHFPVAGNFVDFPTYCWQREAHWHPSTGESLDRLTQEPCHPLLGRELRQQPNQWESVLDAQLQPMLADHVVGDAVVFPGAAYAELALAVAREKFDHPWIEIEALEIRAPLLFGNGQSQRLRVTLEDTDGRLNIQAREYASDNDWALHACARLLAEPGARLLDEASWPGLPTRQPDFTRESHLELNRSLGLHYGPAFQAIARGWLEQNRALAFLEQPAAIAATQTEYLLHPGVLDSCFQLIAQLLREHTEQANGLAFIPTRIGRLALRQQAGAVRFSQVILRRHSPHSLLADFQLFDAEGKAVAVLEEVRFRAVRLFRSQTERIRQLQDILIAAPLPGMSLIDSEALAQAFQTCLPDVSPTQARYEEELSPLLDALYLSKVREILADCLAAHPEGLAQWHAQLARDEDPRQPAFENLLAAAQRANLLDARNQNLLAGEDETPTAEIWQLLLREYPDHFPLIHTISHLGQQLAAVLFGTQQSPLELPAGFSVASLSRHMLGREKLQQIAETLQQQIRQHLDRLQPGQRLRILELADDAPVFASRLCPELPLACGDYSFSSRQEAQATLTTELAEQHPALRFLPVTTDEPSSADRHDLVLFVLDGLEGDEVRRLLHFAHQQLTPGGSLLLITQQSDEWLRGNLGIAGLPLPEDPAALPETLQAAGFDAPRWLQQSPSCCLLLAVSQTASAPTSTPAHWLLLSEDENPEAAFSGTLAEALQARGDTVQISRDFTPAGLATALQSLPENNKGIVLLSGLAARAQTDVQMLGLACQQAAAVANACEAASCLQPLLLVTQGAMSDLLPVALRRTGTHIHPDSALWGFGRTLANEIGQPLRLIDLSCKEPMQAAAQLAATLQSDAQESELLIGPEGERFATRLSLPPGMPEETTGWKLGFSLPGQLRHLTWQPSTLPEPAADELEIRVEATGLNFRDVMYALGLLSDEALENGFAGATLGLEFAGTVLRCGNGVEGYVPGDRVVGFGSACFANKLVTRASTVAPVPAGISFEAAATIPTTFFTAYYALHHLARLEPGERVLIHGGAGGVGIAAIQIARWIGATVYATAGSDEKREFLRLLGADHVLDSRSLSYADDILQLTQGEGVDVVLNSLAGEAINRNFQILKPFGRFLELGKRDFYENTRVGLRPFRNNLTYFGIDADQLMRERPALTRRLFAEVMELFEQGIFHPLPWQSFEAGQVVDAFRHMQQARQIGKIVVTYRDGIRAMQTARIAKPTSGLQLAAQASYLVTGGLGGFGLRTAQWLVERGARHLILISRSGPQSQEAREAIAGFEAQGVTVLARACDVTQREALQALLAEARASLPPLRGVVHAAAVIEDALIRNLDAEKIARVLAPKVLGAEHLHQLGREQPLDFFVLYSSATTLFGNPGQAAYVAANSWLEALARHRRAQGLPATCLLWGAIDDAGFLARNEKIKEALQGRMGGTALRAALALDLLEIALLEGQSGQGILELDWHALSRFLPTATGSRYAELRRLFGEAGQGDDGGDDLRRLLAELSDEELHATVADMLRHELGEILRIQPEKIATDRPIQELGMDSLMGVELVIALEDRFGVKLPVLALSESPTIARLADRLIAQLREQEAGQGNPVESDLSSQVKQLAAIHAHETQTDTVAELTAQLEDNRNSERLINP</sequence>
<dbReference type="PROSITE" id="PS52004">
    <property type="entry name" value="KS3_2"/>
    <property type="match status" value="1"/>
</dbReference>
<keyword evidence="1" id="KW-0596">Phosphopantetheine</keyword>
<dbReference type="Pfam" id="PF00698">
    <property type="entry name" value="Acyl_transf_1"/>
    <property type="match status" value="1"/>
</dbReference>
<dbReference type="EMBL" id="NMRN01000022">
    <property type="protein sequence ID" value="PAS93129.1"/>
    <property type="molecule type" value="Genomic_DNA"/>
</dbReference>
<feature type="region of interest" description="C-terminal hotdog fold" evidence="7">
    <location>
        <begin position="1028"/>
        <end position="1174"/>
    </location>
</feature>
<dbReference type="GO" id="GO:0016491">
    <property type="term" value="F:oxidoreductase activity"/>
    <property type="evidence" value="ECO:0007669"/>
    <property type="project" value="InterPro"/>
</dbReference>
<dbReference type="CDD" id="cd00833">
    <property type="entry name" value="PKS"/>
    <property type="match status" value="1"/>
</dbReference>
<accession>A0A272ESN8</accession>
<evidence type="ECO:0000259" key="9">
    <source>
        <dbReference type="PROSITE" id="PS52004"/>
    </source>
</evidence>
<evidence type="ECO:0000256" key="5">
    <source>
        <dbReference type="ARBA" id="ARBA00023268"/>
    </source>
</evidence>
<dbReference type="SUPFAM" id="SSF47336">
    <property type="entry name" value="ACP-like"/>
    <property type="match status" value="1"/>
</dbReference>
<evidence type="ECO:0000259" key="8">
    <source>
        <dbReference type="PROSITE" id="PS50075"/>
    </source>
</evidence>
<dbReference type="GO" id="GO:0006633">
    <property type="term" value="P:fatty acid biosynthetic process"/>
    <property type="evidence" value="ECO:0007669"/>
    <property type="project" value="InterPro"/>
</dbReference>
<dbReference type="InterPro" id="IPR049552">
    <property type="entry name" value="PKS_DH_N"/>
</dbReference>
<dbReference type="FunFam" id="3.40.50.720:FF:000209">
    <property type="entry name" value="Polyketide synthase Pks12"/>
    <property type="match status" value="1"/>
</dbReference>
<dbReference type="SMART" id="SM00822">
    <property type="entry name" value="PKS_KR"/>
    <property type="match status" value="1"/>
</dbReference>
<dbReference type="InterPro" id="IPR036736">
    <property type="entry name" value="ACP-like_sf"/>
</dbReference>
<dbReference type="CDD" id="cd05195">
    <property type="entry name" value="enoyl_red"/>
    <property type="match status" value="1"/>
</dbReference>
<dbReference type="Gene3D" id="3.90.180.10">
    <property type="entry name" value="Medium-chain alcohol dehydrogenases, catalytic domain"/>
    <property type="match status" value="1"/>
</dbReference>
<feature type="active site" description="Proton acceptor; for dehydratase activity" evidence="7">
    <location>
        <position position="924"/>
    </location>
</feature>
<dbReference type="SMART" id="SM01294">
    <property type="entry name" value="PKS_PP_betabranch"/>
    <property type="match status" value="1"/>
</dbReference>
<dbReference type="Gene3D" id="1.10.1200.10">
    <property type="entry name" value="ACP-like"/>
    <property type="match status" value="1"/>
</dbReference>
<dbReference type="InterPro" id="IPR014030">
    <property type="entry name" value="Ketoacyl_synth_N"/>
</dbReference>
<dbReference type="InterPro" id="IPR020841">
    <property type="entry name" value="PKS_Beta-ketoAc_synthase_dom"/>
</dbReference>
<dbReference type="SUPFAM" id="SSF50129">
    <property type="entry name" value="GroES-like"/>
    <property type="match status" value="1"/>
</dbReference>
<dbReference type="InterPro" id="IPR018201">
    <property type="entry name" value="Ketoacyl_synth_AS"/>
</dbReference>
<keyword evidence="4" id="KW-0521">NADP</keyword>
<name>A0A272ESN8_9RHOO</name>
<dbReference type="InterPro" id="IPR013149">
    <property type="entry name" value="ADH-like_C"/>
</dbReference>
<reference evidence="11 12" key="1">
    <citation type="submission" date="2017-07" db="EMBL/GenBank/DDBJ databases">
        <title>Candidatus Dactylopiibacterium carminicum, a nitrogen-fixing symbiont of the cochineal insect Dactylopius coccus and Dactylopius opuntiae (Hemiptera: Coccoidea: Dactylopiidae).</title>
        <authorList>
            <person name="Vera A."/>
        </authorList>
    </citation>
    <scope>NUCLEOTIDE SEQUENCE [LARGE SCALE GENOMIC DNA]</scope>
    <source>
        <strain evidence="11 12">NFDCM</strain>
    </source>
</reference>
<feature type="domain" description="Ketosynthase family 3 (KS3)" evidence="9">
    <location>
        <begin position="8"/>
        <end position="430"/>
    </location>
</feature>
<dbReference type="Pfam" id="PF00550">
    <property type="entry name" value="PP-binding"/>
    <property type="match status" value="1"/>
</dbReference>
<evidence type="ECO:0000256" key="2">
    <source>
        <dbReference type="ARBA" id="ARBA00022553"/>
    </source>
</evidence>
<dbReference type="InterPro" id="IPR020843">
    <property type="entry name" value="ER"/>
</dbReference>
<dbReference type="InterPro" id="IPR020806">
    <property type="entry name" value="PKS_PP-bd"/>
</dbReference>
<protein>
    <submittedName>
        <fullName evidence="11">Beta-ketoacyl synthase</fullName>
    </submittedName>
</protein>
<dbReference type="InterPro" id="IPR042104">
    <property type="entry name" value="PKS_dehydratase_sf"/>
</dbReference>
<dbReference type="Pfam" id="PF08659">
    <property type="entry name" value="KR"/>
    <property type="match status" value="1"/>
</dbReference>
<keyword evidence="3" id="KW-0808">Transferase</keyword>
<dbReference type="GO" id="GO:0004312">
    <property type="term" value="F:fatty acid synthase activity"/>
    <property type="evidence" value="ECO:0007669"/>
    <property type="project" value="TreeGrafter"/>
</dbReference>
<dbReference type="GO" id="GO:0008270">
    <property type="term" value="F:zinc ion binding"/>
    <property type="evidence" value="ECO:0007669"/>
    <property type="project" value="InterPro"/>
</dbReference>
<feature type="domain" description="Carrier" evidence="8">
    <location>
        <begin position="2368"/>
        <end position="2445"/>
    </location>
</feature>
<evidence type="ECO:0000313" key="12">
    <source>
        <dbReference type="Proteomes" id="UP000216107"/>
    </source>
</evidence>
<evidence type="ECO:0000259" key="10">
    <source>
        <dbReference type="PROSITE" id="PS52019"/>
    </source>
</evidence>
<evidence type="ECO:0000313" key="11">
    <source>
        <dbReference type="EMBL" id="PAS93129.1"/>
    </source>
</evidence>
<evidence type="ECO:0000256" key="7">
    <source>
        <dbReference type="PROSITE-ProRule" id="PRU01363"/>
    </source>
</evidence>
<dbReference type="InterPro" id="IPR002364">
    <property type="entry name" value="Quin_OxRdtase/zeta-crystal_CS"/>
</dbReference>
<dbReference type="InterPro" id="IPR014043">
    <property type="entry name" value="Acyl_transferase_dom"/>
</dbReference>
<dbReference type="InterPro" id="IPR013154">
    <property type="entry name" value="ADH-like_N"/>
</dbReference>
<organism evidence="11 12">
    <name type="scientific">Candidatus Dactylopiibacterium carminicum</name>
    <dbReference type="NCBI Taxonomy" id="857335"/>
    <lineage>
        <taxon>Bacteria</taxon>
        <taxon>Pseudomonadati</taxon>
        <taxon>Pseudomonadota</taxon>
        <taxon>Betaproteobacteria</taxon>
        <taxon>Rhodocyclales</taxon>
        <taxon>Rhodocyclaceae</taxon>
        <taxon>Candidatus Dactylopiibacterium</taxon>
    </lineage>
</organism>
<dbReference type="SUPFAM" id="SSF53901">
    <property type="entry name" value="Thiolase-like"/>
    <property type="match status" value="1"/>
</dbReference>
<proteinExistence type="predicted"/>
<dbReference type="Gene3D" id="3.40.50.720">
    <property type="entry name" value="NAD(P)-binding Rossmann-like Domain"/>
    <property type="match status" value="3"/>
</dbReference>
<dbReference type="PANTHER" id="PTHR43775">
    <property type="entry name" value="FATTY ACID SYNTHASE"/>
    <property type="match status" value="1"/>
</dbReference>
<feature type="region of interest" description="N-terminal hotdog fold" evidence="7">
    <location>
        <begin position="879"/>
        <end position="1014"/>
    </location>
</feature>
<dbReference type="Pfam" id="PF08240">
    <property type="entry name" value="ADH_N"/>
    <property type="match status" value="1"/>
</dbReference>